<dbReference type="OMA" id="FISAECL"/>
<feature type="transmembrane region" description="Helical" evidence="2">
    <location>
        <begin position="185"/>
        <end position="211"/>
    </location>
</feature>
<evidence type="ECO:0000256" key="1">
    <source>
        <dbReference type="SAM" id="MobiDB-lite"/>
    </source>
</evidence>
<reference evidence="3" key="3">
    <citation type="submission" date="2012-09" db="EMBL/GenBank/DDBJ databases">
        <authorList>
            <consortium name="VectorBase"/>
        </authorList>
    </citation>
    <scope>NUCLEOTIDE SEQUENCE</scope>
    <source>
        <strain evidence="3">Liverpool</strain>
    </source>
</reference>
<keyword evidence="2" id="KW-0812">Transmembrane</keyword>
<gene>
    <name evidence="3" type="ORF">AaeL_AAEL010752</name>
</gene>
<feature type="compositionally biased region" description="Low complexity" evidence="1">
    <location>
        <begin position="29"/>
        <end position="48"/>
    </location>
</feature>
<evidence type="ECO:0000313" key="4">
    <source>
        <dbReference type="Proteomes" id="UP000682892"/>
    </source>
</evidence>
<dbReference type="Proteomes" id="UP000682892">
    <property type="component" value="Chromosome 3"/>
</dbReference>
<keyword evidence="2" id="KW-1133">Transmembrane helix</keyword>
<feature type="region of interest" description="Disordered" evidence="1">
    <location>
        <begin position="29"/>
        <end position="81"/>
    </location>
</feature>
<dbReference type="HOGENOM" id="CLU_1187595_0_0_1"/>
<dbReference type="KEGG" id="aag:5573841"/>
<name>A0A1S4FR67_AEDAE</name>
<dbReference type="OrthoDB" id="7733585at2759"/>
<keyword evidence="2" id="KW-0472">Membrane</keyword>
<reference evidence="3" key="2">
    <citation type="journal article" date="2007" name="Science">
        <title>Genome sequence of Aedes aegypti, a major arbovirus vector.</title>
        <authorList>
            <person name="Nene V."/>
            <person name="Wortman J.R."/>
            <person name="Lawson D."/>
            <person name="Haas B."/>
            <person name="Kodira C."/>
            <person name="Tu Z.J."/>
            <person name="Loftus B."/>
            <person name="Xi Z."/>
            <person name="Megy K."/>
            <person name="Grabherr M."/>
            <person name="Ren Q."/>
            <person name="Zdobnov E.M."/>
            <person name="Lobo N.F."/>
            <person name="Campbell K.S."/>
            <person name="Brown S.E."/>
            <person name="Bonaldo M.F."/>
            <person name="Zhu J."/>
            <person name="Sinkins S.P."/>
            <person name="Hogenkamp D.G."/>
            <person name="Amedeo P."/>
            <person name="Arensburger P."/>
            <person name="Atkinson P.W."/>
            <person name="Bidwell S."/>
            <person name="Biedler J."/>
            <person name="Birney E."/>
            <person name="Bruggner R.V."/>
            <person name="Costas J."/>
            <person name="Coy M.R."/>
            <person name="Crabtree J."/>
            <person name="Crawford M."/>
            <person name="Debruyn B."/>
            <person name="Decaprio D."/>
            <person name="Eiglmeier K."/>
            <person name="Eisenstadt E."/>
            <person name="El-Dorry H."/>
            <person name="Gelbart W.M."/>
            <person name="Gomes S.L."/>
            <person name="Hammond M."/>
            <person name="Hannick L.I."/>
            <person name="Hogan J.R."/>
            <person name="Holmes M.H."/>
            <person name="Jaffe D."/>
            <person name="Johnston J.S."/>
            <person name="Kennedy R.C."/>
            <person name="Koo H."/>
            <person name="Kravitz S."/>
            <person name="Kriventseva E.V."/>
            <person name="Kulp D."/>
            <person name="Labutti K."/>
            <person name="Lee E."/>
            <person name="Li S."/>
            <person name="Lovin D.D."/>
            <person name="Mao C."/>
            <person name="Mauceli E."/>
            <person name="Menck C.F."/>
            <person name="Miller J.R."/>
            <person name="Montgomery P."/>
            <person name="Mori A."/>
            <person name="Nascimento A.L."/>
            <person name="Naveira H.F."/>
            <person name="Nusbaum C."/>
            <person name="O'leary S."/>
            <person name="Orvis J."/>
            <person name="Pertea M."/>
            <person name="Quesneville H."/>
            <person name="Reidenbach K.R."/>
            <person name="Rogers Y.H."/>
            <person name="Roth C.W."/>
            <person name="Schneider J.R."/>
            <person name="Schatz M."/>
            <person name="Shumway M."/>
            <person name="Stanke M."/>
            <person name="Stinson E.O."/>
            <person name="Tubio J.M."/>
            <person name="Vanzee J.P."/>
            <person name="Verjovski-Almeida S."/>
            <person name="Werner D."/>
            <person name="White O."/>
            <person name="Wyder S."/>
            <person name="Zeng Q."/>
            <person name="Zhao Q."/>
            <person name="Zhao Y."/>
            <person name="Hill C.A."/>
            <person name="Raikhel A.S."/>
            <person name="Soares M.B."/>
            <person name="Knudson D.L."/>
            <person name="Lee N.H."/>
            <person name="Galagan J."/>
            <person name="Salzberg S.L."/>
            <person name="Paulsen I.T."/>
            <person name="Dimopoulos G."/>
            <person name="Collins F.H."/>
            <person name="Birren B."/>
            <person name="Fraser-Liggett C.M."/>
            <person name="Severson D.W."/>
        </authorList>
    </citation>
    <scope>NUCLEOTIDE SEQUENCE [LARGE SCALE GENOMIC DNA]</scope>
    <source>
        <strain evidence="3">Liverpool</strain>
    </source>
</reference>
<accession>A0A1S4FR67</accession>
<dbReference type="EMBL" id="CH477691">
    <property type="protein sequence ID" value="EAT37235.1"/>
    <property type="molecule type" value="Genomic_DNA"/>
</dbReference>
<reference evidence="3" key="1">
    <citation type="submission" date="2005-10" db="EMBL/GenBank/DDBJ databases">
        <authorList>
            <person name="Loftus B.J."/>
            <person name="Nene V.M."/>
            <person name="Hannick L.I."/>
            <person name="Bidwell S."/>
            <person name="Haas B."/>
            <person name="Amedeo P."/>
            <person name="Orvis J."/>
            <person name="Wortman J.R."/>
            <person name="White O.R."/>
            <person name="Salzberg S."/>
            <person name="Shumway M."/>
            <person name="Koo H."/>
            <person name="Zhao Y."/>
            <person name="Holmes M."/>
            <person name="Miller J."/>
            <person name="Schatz M."/>
            <person name="Pop M."/>
            <person name="Pai G."/>
            <person name="Utterback T."/>
            <person name="Rogers Y.-H."/>
            <person name="Kravitz S."/>
            <person name="Fraser C.M."/>
        </authorList>
    </citation>
    <scope>NUCLEOTIDE SEQUENCE</scope>
    <source>
        <strain evidence="3">Liverpool</strain>
    </source>
</reference>
<proteinExistence type="predicted"/>
<protein>
    <submittedName>
        <fullName evidence="3">AAEL010752-PA</fullName>
    </submittedName>
</protein>
<dbReference type="AlphaFoldDB" id="A0A1S4FR67"/>
<evidence type="ECO:0000256" key="2">
    <source>
        <dbReference type="SAM" id="Phobius"/>
    </source>
</evidence>
<sequence length="248" mass="26379">MKPFNNPFATVAIVLISVLNRDRLVVGLPSSKLGSSPGSSSSSGSSVDGSKDLKTDGSSFWSPQPEYYHERDRYGSSRPGSSDFVTSYGSGGSYENKYGGGSSLSSSSSFFGSKDRYSPFSTGTGGSYYTSGGVFDRKPYGQSQPVDYPVYGHEYDAHYDYNQHQGQGHGFNLGQHFAGKDFKSVLLPLAGAALLGIAAALVANPVLLHLGAFAAGKRKRRDVSGNSAHNLAYRGHLREARPLSAPKV</sequence>
<evidence type="ECO:0000313" key="3">
    <source>
        <dbReference type="EMBL" id="EAT37235.1"/>
    </source>
</evidence>
<organism evidence="3 4">
    <name type="scientific">Aedes aegypti</name>
    <name type="common">Yellowfever mosquito</name>
    <name type="synonym">Culex aegypti</name>
    <dbReference type="NCBI Taxonomy" id="7159"/>
    <lineage>
        <taxon>Eukaryota</taxon>
        <taxon>Metazoa</taxon>
        <taxon>Ecdysozoa</taxon>
        <taxon>Arthropoda</taxon>
        <taxon>Hexapoda</taxon>
        <taxon>Insecta</taxon>
        <taxon>Pterygota</taxon>
        <taxon>Neoptera</taxon>
        <taxon>Endopterygota</taxon>
        <taxon>Diptera</taxon>
        <taxon>Nematocera</taxon>
        <taxon>Culicoidea</taxon>
        <taxon>Culicidae</taxon>
        <taxon>Culicinae</taxon>
        <taxon>Aedini</taxon>
        <taxon>Aedes</taxon>
        <taxon>Stegomyia</taxon>
    </lineage>
</organism>